<keyword evidence="3" id="KW-1185">Reference proteome</keyword>
<dbReference type="Proteomes" id="UP000887563">
    <property type="component" value="Unplaced"/>
</dbReference>
<protein>
    <submittedName>
        <fullName evidence="4">Uncharacterized protein</fullName>
    </submittedName>
</protein>
<keyword evidence="2" id="KW-1133">Transmembrane helix</keyword>
<organism evidence="3 4">
    <name type="scientific">Meloidogyne incognita</name>
    <name type="common">Southern root-knot nematode worm</name>
    <name type="synonym">Oxyuris incognita</name>
    <dbReference type="NCBI Taxonomy" id="6306"/>
    <lineage>
        <taxon>Eukaryota</taxon>
        <taxon>Metazoa</taxon>
        <taxon>Ecdysozoa</taxon>
        <taxon>Nematoda</taxon>
        <taxon>Chromadorea</taxon>
        <taxon>Rhabditida</taxon>
        <taxon>Tylenchina</taxon>
        <taxon>Tylenchomorpha</taxon>
        <taxon>Tylenchoidea</taxon>
        <taxon>Meloidogynidae</taxon>
        <taxon>Meloidogyninae</taxon>
        <taxon>Meloidogyne</taxon>
        <taxon>Meloidogyne incognita group</taxon>
    </lineage>
</organism>
<sequence length="468" mass="53088">MARKNAKKKLKQEKEINVGNRKTEKIENDLKSIGVKTTNNSREVNGSVNTPSTAKKTTEKDKKQTQNSKNHQANGTCIVNGGLHTSPSMANLIERQNIVLWKRPFRTMQYFILELFSIIWLFFKSLLCIKRLVPAILLPSLIAFLYMVPGYHTQFVHLFEKKLLWCLYWLGLGVLSSVGLGTGLHTFLLYLGPHIARVTLAAFECNSLDFPEPPYPEDVTCPTSQGSMVSAISLWAIVSKVRLESLMWGAGTALGELPPYFMARAARLSGEQPTDDEDYKEFLSIVEEGDSNKNMSLMNKTKLWMERVVTRVGFPGILLFASIPNPFFDLAGITCGHFLIPFWTFFGATLIGKALIKMHVQMLFVVLTFSEHHVEHLVSQLKNIPHIGAFIHTPLREFLLAQKLRLHRKPGDPIPIQASSLLQQVMSYIVSAMILWFILSLVNSLAQRYHKRLFDSDKKFLQQNKKIK</sequence>
<reference evidence="4" key="1">
    <citation type="submission" date="2022-11" db="UniProtKB">
        <authorList>
            <consortium name="WormBaseParasite"/>
        </authorList>
    </citation>
    <scope>IDENTIFICATION</scope>
</reference>
<feature type="transmembrane region" description="Helical" evidence="2">
    <location>
        <begin position="425"/>
        <end position="446"/>
    </location>
</feature>
<evidence type="ECO:0000313" key="4">
    <source>
        <dbReference type="WBParaSite" id="Minc3s00073g03629"/>
    </source>
</evidence>
<keyword evidence="2" id="KW-0812">Transmembrane</keyword>
<accession>A0A914KQB4</accession>
<feature type="compositionally biased region" description="Polar residues" evidence="1">
    <location>
        <begin position="66"/>
        <end position="76"/>
    </location>
</feature>
<proteinExistence type="predicted"/>
<feature type="compositionally biased region" description="Basic residues" evidence="1">
    <location>
        <begin position="1"/>
        <end position="11"/>
    </location>
</feature>
<feature type="compositionally biased region" description="Polar residues" evidence="1">
    <location>
        <begin position="35"/>
        <end position="52"/>
    </location>
</feature>
<name>A0A914KQB4_MELIC</name>
<dbReference type="AlphaFoldDB" id="A0A914KQB4"/>
<evidence type="ECO:0000313" key="3">
    <source>
        <dbReference type="Proteomes" id="UP000887563"/>
    </source>
</evidence>
<evidence type="ECO:0000256" key="1">
    <source>
        <dbReference type="SAM" id="MobiDB-lite"/>
    </source>
</evidence>
<feature type="transmembrane region" description="Helical" evidence="2">
    <location>
        <begin position="163"/>
        <end position="191"/>
    </location>
</feature>
<keyword evidence="2" id="KW-0472">Membrane</keyword>
<feature type="region of interest" description="Disordered" evidence="1">
    <location>
        <begin position="1"/>
        <end position="76"/>
    </location>
</feature>
<feature type="transmembrane region" description="Helical" evidence="2">
    <location>
        <begin position="133"/>
        <end position="151"/>
    </location>
</feature>
<dbReference type="WBParaSite" id="Minc3s00073g03629">
    <property type="protein sequence ID" value="Minc3s00073g03629"/>
    <property type="gene ID" value="Minc3s00073g03629"/>
</dbReference>
<evidence type="ECO:0000256" key="2">
    <source>
        <dbReference type="SAM" id="Phobius"/>
    </source>
</evidence>
<feature type="compositionally biased region" description="Basic and acidic residues" evidence="1">
    <location>
        <begin position="12"/>
        <end position="30"/>
    </location>
</feature>